<feature type="active site" evidence="5">
    <location>
        <position position="244"/>
    </location>
</feature>
<dbReference type="PANTHER" id="PTHR43570:SF20">
    <property type="entry name" value="ALDEHYDE DEHYDROGENASE ALDX-RELATED"/>
    <property type="match status" value="1"/>
</dbReference>
<evidence type="ECO:0000259" key="8">
    <source>
        <dbReference type="Pfam" id="PF00171"/>
    </source>
</evidence>
<keyword evidence="3" id="KW-0520">NAD</keyword>
<name>A0A520MRX4_9GAMM</name>
<dbReference type="EMBL" id="SHBL01000018">
    <property type="protein sequence ID" value="RZO23972.1"/>
    <property type="molecule type" value="Genomic_DNA"/>
</dbReference>
<evidence type="ECO:0000256" key="2">
    <source>
        <dbReference type="ARBA" id="ARBA00023002"/>
    </source>
</evidence>
<dbReference type="Gene3D" id="3.40.605.10">
    <property type="entry name" value="Aldehyde Dehydrogenase, Chain A, domain 1"/>
    <property type="match status" value="1"/>
</dbReference>
<organism evidence="9 10">
    <name type="scientific">SAR86 cluster bacterium</name>
    <dbReference type="NCBI Taxonomy" id="2030880"/>
    <lineage>
        <taxon>Bacteria</taxon>
        <taxon>Pseudomonadati</taxon>
        <taxon>Pseudomonadota</taxon>
        <taxon>Gammaproteobacteria</taxon>
        <taxon>SAR86 cluster</taxon>
    </lineage>
</organism>
<dbReference type="InterPro" id="IPR016162">
    <property type="entry name" value="Ald_DH_N"/>
</dbReference>
<protein>
    <recommendedName>
        <fullName evidence="4">Aldehyde dehydrogenase</fullName>
    </recommendedName>
</protein>
<dbReference type="Pfam" id="PF00171">
    <property type="entry name" value="Aldedh"/>
    <property type="match status" value="1"/>
</dbReference>
<keyword evidence="2 4" id="KW-0560">Oxidoreductase</keyword>
<gene>
    <name evidence="9" type="ORF">EVA99_02710</name>
</gene>
<dbReference type="GO" id="GO:0005737">
    <property type="term" value="C:cytoplasm"/>
    <property type="evidence" value="ECO:0007669"/>
    <property type="project" value="TreeGrafter"/>
</dbReference>
<feature type="domain" description="Aldehyde dehydrogenase" evidence="8">
    <location>
        <begin position="9"/>
        <end position="431"/>
    </location>
</feature>
<dbReference type="GO" id="GO:0004029">
    <property type="term" value="F:aldehyde dehydrogenase (NAD+) activity"/>
    <property type="evidence" value="ECO:0007669"/>
    <property type="project" value="TreeGrafter"/>
</dbReference>
<dbReference type="FunFam" id="3.40.309.10:FF:000003">
    <property type="entry name" value="Aldehyde dehydrogenase"/>
    <property type="match status" value="1"/>
</dbReference>
<evidence type="ECO:0000256" key="4">
    <source>
        <dbReference type="PIRNR" id="PIRNR036492"/>
    </source>
</evidence>
<comment type="similarity">
    <text evidence="1 4 7">Belongs to the aldehyde dehydrogenase family.</text>
</comment>
<dbReference type="Proteomes" id="UP000320146">
    <property type="component" value="Unassembled WGS sequence"/>
</dbReference>
<evidence type="ECO:0000256" key="3">
    <source>
        <dbReference type="ARBA" id="ARBA00023027"/>
    </source>
</evidence>
<dbReference type="Gene3D" id="3.40.309.10">
    <property type="entry name" value="Aldehyde Dehydrogenase, Chain A, domain 2"/>
    <property type="match status" value="1"/>
</dbReference>
<comment type="caution">
    <text evidence="9">The sequence shown here is derived from an EMBL/GenBank/DDBJ whole genome shotgun (WGS) entry which is preliminary data.</text>
</comment>
<dbReference type="PROSITE" id="PS00687">
    <property type="entry name" value="ALDEHYDE_DEHYDR_GLU"/>
    <property type="match status" value="1"/>
</dbReference>
<evidence type="ECO:0000313" key="9">
    <source>
        <dbReference type="EMBL" id="RZO23972.1"/>
    </source>
</evidence>
<dbReference type="InterPro" id="IPR029510">
    <property type="entry name" value="Ald_DH_CS_GLU"/>
</dbReference>
<dbReference type="PIRSF" id="PIRSF036492">
    <property type="entry name" value="ALDH"/>
    <property type="match status" value="1"/>
</dbReference>
<dbReference type="SUPFAM" id="SSF53720">
    <property type="entry name" value="ALDH-like"/>
    <property type="match status" value="1"/>
</dbReference>
<accession>A0A520MRX4</accession>
<evidence type="ECO:0000313" key="10">
    <source>
        <dbReference type="Proteomes" id="UP000320146"/>
    </source>
</evidence>
<sequence length="464" mass="51891">MRETLELQKKAFITNGQPSYNQRIDSLKRCIALLETHDTQIIEALNEDYKNRSETEIMTSEIVQSVRNLNFTIKNLKKWMKPSRRASSFMADMLGSKAVLQPSPLGSVGIIAPWNFPIGMVFYPTASILAAGNRIMAKPSEFTPNTANLIKEAVGKYFDESEFAVFLGGPEVGSEFTALPLDHLLYTGSGNVAKKVVANAAKNLVPTTLELGGKSPTIIASDANLELVAKRIMFVKTLNAGQICLSPDYIMIKKGSEQKLIEELKKVFNTFYPENNAADYTSMVNDHHHDRMQEYLLDAKNKGADVVNLGDFDSSEKNTITTKVLLNVNDNMRVMQEEIFGPLLPIMVYEDLSEAVSYVNNHDHPLGLYFFGNKKSEQNYVINNTRSGGVTINDTMFHLMQSRLPFGGVGPSGYGYYHGHEGFLNFSNLRSIYYQTNSDSIFGMLRPPRSKPFELLSKVMKKLS</sequence>
<dbReference type="CDD" id="cd07133">
    <property type="entry name" value="ALDH_CALDH_CalB"/>
    <property type="match status" value="1"/>
</dbReference>
<evidence type="ECO:0000256" key="5">
    <source>
        <dbReference type="PIRSR" id="PIRSR036492-1"/>
    </source>
</evidence>
<evidence type="ECO:0000256" key="6">
    <source>
        <dbReference type="PROSITE-ProRule" id="PRU10007"/>
    </source>
</evidence>
<proteinExistence type="inferred from homology"/>
<dbReference type="InterPro" id="IPR012394">
    <property type="entry name" value="Aldehyde_DH_NAD(P)"/>
</dbReference>
<feature type="active site" evidence="5 6">
    <location>
        <position position="210"/>
    </location>
</feature>
<dbReference type="InterPro" id="IPR016161">
    <property type="entry name" value="Ald_DH/histidinol_DH"/>
</dbReference>
<dbReference type="GO" id="GO:0006081">
    <property type="term" value="P:aldehyde metabolic process"/>
    <property type="evidence" value="ECO:0007669"/>
    <property type="project" value="InterPro"/>
</dbReference>
<reference evidence="9 10" key="1">
    <citation type="submission" date="2019-02" db="EMBL/GenBank/DDBJ databases">
        <title>Prokaryotic population dynamics and viral predation in marine succession experiment using metagenomics: the confinement effect.</title>
        <authorList>
            <person name="Haro-Moreno J.M."/>
            <person name="Rodriguez-Valera F."/>
            <person name="Lopez-Perez M."/>
        </authorList>
    </citation>
    <scope>NUCLEOTIDE SEQUENCE [LARGE SCALE GENOMIC DNA]</scope>
    <source>
        <strain evidence="9">MED-G166</strain>
    </source>
</reference>
<dbReference type="AlphaFoldDB" id="A0A520MRX4"/>
<dbReference type="InterPro" id="IPR015590">
    <property type="entry name" value="Aldehyde_DH_dom"/>
</dbReference>
<dbReference type="PANTHER" id="PTHR43570">
    <property type="entry name" value="ALDEHYDE DEHYDROGENASE"/>
    <property type="match status" value="1"/>
</dbReference>
<dbReference type="InterPro" id="IPR016163">
    <property type="entry name" value="Ald_DH_C"/>
</dbReference>
<evidence type="ECO:0000256" key="7">
    <source>
        <dbReference type="RuleBase" id="RU003345"/>
    </source>
</evidence>
<evidence type="ECO:0000256" key="1">
    <source>
        <dbReference type="ARBA" id="ARBA00009986"/>
    </source>
</evidence>